<evidence type="ECO:0000256" key="10">
    <source>
        <dbReference type="ARBA" id="ARBA00023242"/>
    </source>
</evidence>
<dbReference type="GO" id="GO:0005634">
    <property type="term" value="C:nucleus"/>
    <property type="evidence" value="ECO:0007669"/>
    <property type="project" value="UniProtKB-SubCell"/>
</dbReference>
<evidence type="ECO:0000256" key="12">
    <source>
        <dbReference type="SAM" id="MobiDB-lite"/>
    </source>
</evidence>
<organism evidence="14 15">
    <name type="scientific">Caenorhabditis angaria</name>
    <dbReference type="NCBI Taxonomy" id="860376"/>
    <lineage>
        <taxon>Eukaryota</taxon>
        <taxon>Metazoa</taxon>
        <taxon>Ecdysozoa</taxon>
        <taxon>Nematoda</taxon>
        <taxon>Chromadorea</taxon>
        <taxon>Rhabditida</taxon>
        <taxon>Rhabditina</taxon>
        <taxon>Rhabditomorpha</taxon>
        <taxon>Rhabditoidea</taxon>
        <taxon>Rhabditidae</taxon>
        <taxon>Peloderinae</taxon>
        <taxon>Caenorhabditis</taxon>
    </lineage>
</organism>
<dbReference type="OrthoDB" id="10046198at2759"/>
<dbReference type="Pfam" id="PF25491">
    <property type="entry name" value="CCHC_BCL-11A"/>
    <property type="match status" value="1"/>
</dbReference>
<comment type="caution">
    <text evidence="14">The sequence shown here is derived from an EMBL/GenBank/DDBJ whole genome shotgun (WGS) entry which is preliminary data.</text>
</comment>
<evidence type="ECO:0000256" key="9">
    <source>
        <dbReference type="ARBA" id="ARBA00023163"/>
    </source>
</evidence>
<feature type="region of interest" description="Disordered" evidence="12">
    <location>
        <begin position="426"/>
        <end position="465"/>
    </location>
</feature>
<dbReference type="InterPro" id="IPR051497">
    <property type="entry name" value="Dev/Hematopoietic_TF"/>
</dbReference>
<dbReference type="PROSITE" id="PS50157">
    <property type="entry name" value="ZINC_FINGER_C2H2_2"/>
    <property type="match status" value="2"/>
</dbReference>
<dbReference type="GO" id="GO:0006357">
    <property type="term" value="P:regulation of transcription by RNA polymerase II"/>
    <property type="evidence" value="ECO:0007669"/>
    <property type="project" value="TreeGrafter"/>
</dbReference>
<evidence type="ECO:0000313" key="15">
    <source>
        <dbReference type="Proteomes" id="UP001152747"/>
    </source>
</evidence>
<keyword evidence="5 11" id="KW-0863">Zinc-finger</keyword>
<dbReference type="Gene3D" id="3.30.160.60">
    <property type="entry name" value="Classic Zinc Finger"/>
    <property type="match status" value="2"/>
</dbReference>
<dbReference type="PROSITE" id="PS00028">
    <property type="entry name" value="ZINC_FINGER_C2H2_1"/>
    <property type="match status" value="3"/>
</dbReference>
<feature type="compositionally biased region" description="Low complexity" evidence="12">
    <location>
        <begin position="427"/>
        <end position="447"/>
    </location>
</feature>
<reference evidence="14" key="1">
    <citation type="submission" date="2022-11" db="EMBL/GenBank/DDBJ databases">
        <authorList>
            <person name="Kikuchi T."/>
        </authorList>
    </citation>
    <scope>NUCLEOTIDE SEQUENCE</scope>
    <source>
        <strain evidence="14">PS1010</strain>
    </source>
</reference>
<evidence type="ECO:0000259" key="13">
    <source>
        <dbReference type="PROSITE" id="PS50157"/>
    </source>
</evidence>
<keyword evidence="9" id="KW-0804">Transcription</keyword>
<feature type="region of interest" description="Disordered" evidence="12">
    <location>
        <begin position="1"/>
        <end position="102"/>
    </location>
</feature>
<keyword evidence="10" id="KW-0539">Nucleus</keyword>
<keyword evidence="2" id="KW-1017">Isopeptide bond</keyword>
<evidence type="ECO:0000256" key="5">
    <source>
        <dbReference type="ARBA" id="ARBA00022771"/>
    </source>
</evidence>
<protein>
    <recommendedName>
        <fullName evidence="13">C2H2-type domain-containing protein</fullName>
    </recommendedName>
</protein>
<dbReference type="SUPFAM" id="SSF57667">
    <property type="entry name" value="beta-beta-alpha zinc fingers"/>
    <property type="match status" value="1"/>
</dbReference>
<dbReference type="SMART" id="SM00355">
    <property type="entry name" value="ZnF_C2H2"/>
    <property type="match status" value="4"/>
</dbReference>
<evidence type="ECO:0000256" key="4">
    <source>
        <dbReference type="ARBA" id="ARBA00022737"/>
    </source>
</evidence>
<feature type="domain" description="C2H2-type" evidence="13">
    <location>
        <begin position="522"/>
        <end position="549"/>
    </location>
</feature>
<dbReference type="GO" id="GO:0003700">
    <property type="term" value="F:DNA-binding transcription factor activity"/>
    <property type="evidence" value="ECO:0007669"/>
    <property type="project" value="TreeGrafter"/>
</dbReference>
<feature type="region of interest" description="Disordered" evidence="12">
    <location>
        <begin position="683"/>
        <end position="702"/>
    </location>
</feature>
<comment type="subcellular location">
    <subcellularLocation>
        <location evidence="1">Nucleus</location>
    </subcellularLocation>
</comment>
<dbReference type="PANTHER" id="PTHR45993">
    <property type="entry name" value="B-CELL LYMPHOMA/LEUKEMIA 11"/>
    <property type="match status" value="1"/>
</dbReference>
<dbReference type="InterPro" id="IPR013087">
    <property type="entry name" value="Znf_C2H2_type"/>
</dbReference>
<keyword evidence="4" id="KW-0677">Repeat</keyword>
<evidence type="ECO:0000256" key="3">
    <source>
        <dbReference type="ARBA" id="ARBA00022723"/>
    </source>
</evidence>
<proteinExistence type="predicted"/>
<evidence type="ECO:0000256" key="2">
    <source>
        <dbReference type="ARBA" id="ARBA00022499"/>
    </source>
</evidence>
<name>A0A9P1ITG7_9PELO</name>
<dbReference type="Pfam" id="PF00096">
    <property type="entry name" value="zf-C2H2"/>
    <property type="match status" value="2"/>
</dbReference>
<accession>A0A9P1ITG7</accession>
<dbReference type="FunFam" id="3.30.160.60:FF:000046">
    <property type="entry name" value="Putative B-cell lymphoma/leukemia 11A"/>
    <property type="match status" value="1"/>
</dbReference>
<dbReference type="AlphaFoldDB" id="A0A9P1ITG7"/>
<keyword evidence="3" id="KW-0479">Metal-binding</keyword>
<evidence type="ECO:0000256" key="1">
    <source>
        <dbReference type="ARBA" id="ARBA00004123"/>
    </source>
</evidence>
<feature type="compositionally biased region" description="Basic and acidic residues" evidence="12">
    <location>
        <begin position="36"/>
        <end position="49"/>
    </location>
</feature>
<evidence type="ECO:0000256" key="8">
    <source>
        <dbReference type="ARBA" id="ARBA00023015"/>
    </source>
</evidence>
<feature type="domain" description="C2H2-type" evidence="13">
    <location>
        <begin position="494"/>
        <end position="521"/>
    </location>
</feature>
<dbReference type="PANTHER" id="PTHR45993:SF6">
    <property type="entry name" value="C2H2-TYPE DOMAIN-CONTAINING PROTEIN"/>
    <property type="match status" value="1"/>
</dbReference>
<dbReference type="EMBL" id="CANHGI010000005">
    <property type="protein sequence ID" value="CAI5449984.1"/>
    <property type="molecule type" value="Genomic_DNA"/>
</dbReference>
<evidence type="ECO:0000256" key="7">
    <source>
        <dbReference type="ARBA" id="ARBA00022843"/>
    </source>
</evidence>
<evidence type="ECO:0000256" key="11">
    <source>
        <dbReference type="PROSITE-ProRule" id="PRU00042"/>
    </source>
</evidence>
<dbReference type="GO" id="GO:0008270">
    <property type="term" value="F:zinc ion binding"/>
    <property type="evidence" value="ECO:0007669"/>
    <property type="project" value="UniProtKB-KW"/>
</dbReference>
<dbReference type="GO" id="GO:0000978">
    <property type="term" value="F:RNA polymerase II cis-regulatory region sequence-specific DNA binding"/>
    <property type="evidence" value="ECO:0007669"/>
    <property type="project" value="TreeGrafter"/>
</dbReference>
<feature type="compositionally biased region" description="Polar residues" evidence="12">
    <location>
        <begin position="692"/>
        <end position="702"/>
    </location>
</feature>
<dbReference type="InterPro" id="IPR036236">
    <property type="entry name" value="Znf_C2H2_sf"/>
</dbReference>
<feature type="compositionally biased region" description="Polar residues" evidence="12">
    <location>
        <begin position="53"/>
        <end position="69"/>
    </location>
</feature>
<feature type="region of interest" description="Disordered" evidence="12">
    <location>
        <begin position="139"/>
        <end position="168"/>
    </location>
</feature>
<keyword evidence="15" id="KW-1185">Reference proteome</keyword>
<sequence length="702" mass="76075">MLAATFESSSSTSGRRRKKTISEVDSAGEEPTSSNADEKNSEHRLELKKRLTTFLTNEQPMASSDSGIESTAEVDLSELKASDSPMSHQGAESPRDEEDEPRGDILVCGECHHTFALTNFSTFIEHKISNCGGKLTPSDDLYTGSGRSRRRATTYNNSGGGRGGGARSTSASAMMLGYNNMDVTTDTSDLANSAKSLTCAACKERFGDIWTLLKHTYAIHGIRICQETLPESDVSVTSTSSPTSHDSVLMPSSYRPNNAAKIIHPTTIKTDSILFNSFCSERLKEIASKAGESDAAKALRRLAPSDETEDEQISAFTSTLAQRAASIPQPTTTHSGFHNTSVTNATTNFLTQSNVLAAMQDYYAQQLPYMSNQNAAVALLNFSNNLPQVGGAPQVAQVAAPPPPPQVIQNQPSVAHTLFQGLYKLNSSPSDDTAPPSAFQIRPASAAIRRRPSPDDTPPRKHIKLEDESEPLIVVDDAELAEPAARRQTNIKKERCHYCNKVFTNRSNLIVHLRSHTGEKPYKCQLCPYACAQSSKLTRHMRTHGQQGKETYHCYICRMPFSVHSTLEKHMRKCVVNSSGAQGRLEELTAKLERPRPTPSALADATSLLALSNPTLGASGQASAQPPQSAVSQSNQIVLNWLQALNASNPANTASSGTTMKEDTIEADEDMEETEASELNEKILTQKAENPVTMNQAPTATV</sequence>
<keyword evidence="6" id="KW-0862">Zinc</keyword>
<evidence type="ECO:0000256" key="6">
    <source>
        <dbReference type="ARBA" id="ARBA00022833"/>
    </source>
</evidence>
<keyword evidence="7" id="KW-0832">Ubl conjugation</keyword>
<gene>
    <name evidence="14" type="ORF">CAMP_LOCUS12621</name>
</gene>
<dbReference type="InterPro" id="IPR057448">
    <property type="entry name" value="BCL-11A_Znf_CCHC"/>
</dbReference>
<keyword evidence="8" id="KW-0805">Transcription regulation</keyword>
<evidence type="ECO:0000313" key="14">
    <source>
        <dbReference type="EMBL" id="CAI5449984.1"/>
    </source>
</evidence>
<dbReference type="Proteomes" id="UP001152747">
    <property type="component" value="Unassembled WGS sequence"/>
</dbReference>